<proteinExistence type="predicted"/>
<dbReference type="RefSeq" id="WP_231820638.1">
    <property type="nucleotide sequence ID" value="NZ_CP082781.1"/>
</dbReference>
<evidence type="ECO:0000256" key="4">
    <source>
        <dbReference type="ARBA" id="ARBA00023163"/>
    </source>
</evidence>
<keyword evidence="3" id="KW-0238">DNA-binding</keyword>
<dbReference type="SUPFAM" id="SSF46955">
    <property type="entry name" value="Putative DNA-binding domain"/>
    <property type="match status" value="1"/>
</dbReference>
<protein>
    <submittedName>
        <fullName evidence="6">MerR family transcriptional regulator</fullName>
    </submittedName>
</protein>
<evidence type="ECO:0000256" key="1">
    <source>
        <dbReference type="ARBA" id="ARBA00022491"/>
    </source>
</evidence>
<dbReference type="InterPro" id="IPR047057">
    <property type="entry name" value="MerR_fam"/>
</dbReference>
<dbReference type="Proteomes" id="UP001199642">
    <property type="component" value="Chromosome"/>
</dbReference>
<reference evidence="6 7" key="1">
    <citation type="submission" date="2023-01" db="EMBL/GenBank/DDBJ databases">
        <title>Characterization of estradiol degrading bacteria Microbacterium sp. MZT7 and reveal degrading genes through genome analysis.</title>
        <authorList>
            <person name="Hao P."/>
            <person name="Gao Y."/>
        </authorList>
    </citation>
    <scope>NUCLEOTIDE SEQUENCE [LARGE SCALE GENOMIC DNA]</scope>
    <source>
        <strain evidence="6 7">MZT7</strain>
    </source>
</reference>
<accession>A0ABY3RT13</accession>
<gene>
    <name evidence="6" type="ORF">K8F61_03080</name>
</gene>
<evidence type="ECO:0000313" key="7">
    <source>
        <dbReference type="Proteomes" id="UP001199642"/>
    </source>
</evidence>
<dbReference type="PANTHER" id="PTHR30204:SF69">
    <property type="entry name" value="MERR-FAMILY TRANSCRIPTIONAL REGULATOR"/>
    <property type="match status" value="1"/>
</dbReference>
<dbReference type="Pfam" id="PF13411">
    <property type="entry name" value="MerR_1"/>
    <property type="match status" value="1"/>
</dbReference>
<evidence type="ECO:0000313" key="6">
    <source>
        <dbReference type="EMBL" id="UGS27208.1"/>
    </source>
</evidence>
<dbReference type="InterPro" id="IPR000551">
    <property type="entry name" value="MerR-type_HTH_dom"/>
</dbReference>
<keyword evidence="7" id="KW-1185">Reference proteome</keyword>
<keyword evidence="4" id="KW-0804">Transcription</keyword>
<dbReference type="PROSITE" id="PS00552">
    <property type="entry name" value="HTH_MERR_1"/>
    <property type="match status" value="1"/>
</dbReference>
<dbReference type="SMART" id="SM00422">
    <property type="entry name" value="HTH_MERR"/>
    <property type="match status" value="1"/>
</dbReference>
<dbReference type="InterPro" id="IPR009061">
    <property type="entry name" value="DNA-bd_dom_put_sf"/>
</dbReference>
<organism evidence="6 7">
    <name type="scientific">Microbacterium resistens</name>
    <dbReference type="NCBI Taxonomy" id="156977"/>
    <lineage>
        <taxon>Bacteria</taxon>
        <taxon>Bacillati</taxon>
        <taxon>Actinomycetota</taxon>
        <taxon>Actinomycetes</taxon>
        <taxon>Micrococcales</taxon>
        <taxon>Microbacteriaceae</taxon>
        <taxon>Microbacterium</taxon>
    </lineage>
</organism>
<dbReference type="EMBL" id="CP082781">
    <property type="protein sequence ID" value="UGS27208.1"/>
    <property type="molecule type" value="Genomic_DNA"/>
</dbReference>
<name>A0ABY3RT13_9MICO</name>
<keyword evidence="2" id="KW-0805">Transcription regulation</keyword>
<keyword evidence="1" id="KW-0678">Repressor</keyword>
<dbReference type="Gene3D" id="1.10.1660.10">
    <property type="match status" value="1"/>
</dbReference>
<feature type="domain" description="HTH merR-type" evidence="5">
    <location>
        <begin position="1"/>
        <end position="71"/>
    </location>
</feature>
<evidence type="ECO:0000256" key="3">
    <source>
        <dbReference type="ARBA" id="ARBA00023125"/>
    </source>
</evidence>
<dbReference type="PROSITE" id="PS50937">
    <property type="entry name" value="HTH_MERR_2"/>
    <property type="match status" value="1"/>
</dbReference>
<dbReference type="PANTHER" id="PTHR30204">
    <property type="entry name" value="REDOX-CYCLING DRUG-SENSING TRANSCRIPTIONAL ACTIVATOR SOXR"/>
    <property type="match status" value="1"/>
</dbReference>
<sequence length="127" mass="14189">MRISELAQRTGLAPSAIRYYEQQDMFSSGQIARHPNGYRDYGPAAVRRIELIAAGRAAGFSLAQMRTRMRDWDTMGSAQRAALLDEQLRVLDERIAELTRGRDAVRDALRELAVAPDEPENSAAQRG</sequence>
<evidence type="ECO:0000259" key="5">
    <source>
        <dbReference type="PROSITE" id="PS50937"/>
    </source>
</evidence>
<evidence type="ECO:0000256" key="2">
    <source>
        <dbReference type="ARBA" id="ARBA00023015"/>
    </source>
</evidence>